<dbReference type="PANTHER" id="PTHR45764">
    <property type="entry name" value="BZIP TRANSCRIPTION FACTOR 44"/>
    <property type="match status" value="1"/>
</dbReference>
<dbReference type="KEGG" id="cmos:111454596"/>
<keyword evidence="9" id="KW-1185">Reference proteome</keyword>
<keyword evidence="4" id="KW-0804">Transcription</keyword>
<dbReference type="PROSITE" id="PS00036">
    <property type="entry name" value="BZIP_BASIC"/>
    <property type="match status" value="1"/>
</dbReference>
<comment type="subcellular location">
    <subcellularLocation>
        <location evidence="1">Nucleus</location>
    </subcellularLocation>
</comment>
<evidence type="ECO:0000259" key="8">
    <source>
        <dbReference type="PROSITE" id="PS50217"/>
    </source>
</evidence>
<dbReference type="AlphaFoldDB" id="A0A6J1GK38"/>
<dbReference type="InterPro" id="IPR045314">
    <property type="entry name" value="bZIP_plant_GBF1"/>
</dbReference>
<evidence type="ECO:0000256" key="7">
    <source>
        <dbReference type="SAM" id="MobiDB-lite"/>
    </source>
</evidence>
<dbReference type="GeneID" id="111454596"/>
<keyword evidence="5" id="KW-0539">Nucleus</keyword>
<evidence type="ECO:0000256" key="6">
    <source>
        <dbReference type="SAM" id="Coils"/>
    </source>
</evidence>
<gene>
    <name evidence="10" type="primary">LOC111454596</name>
</gene>
<dbReference type="SUPFAM" id="SSF57959">
    <property type="entry name" value="Leucine zipper domain"/>
    <property type="match status" value="1"/>
</dbReference>
<feature type="compositionally biased region" description="Polar residues" evidence="7">
    <location>
        <begin position="37"/>
        <end position="47"/>
    </location>
</feature>
<feature type="coiled-coil region" evidence="6">
    <location>
        <begin position="73"/>
        <end position="100"/>
    </location>
</feature>
<dbReference type="FunFam" id="1.20.5.170:FF:000020">
    <property type="entry name" value="BZIP transcription factor"/>
    <property type="match status" value="1"/>
</dbReference>
<feature type="region of interest" description="Disordered" evidence="7">
    <location>
        <begin position="37"/>
        <end position="66"/>
    </location>
</feature>
<name>A0A6J1GK38_CUCMO</name>
<dbReference type="PROSITE" id="PS50217">
    <property type="entry name" value="BZIP"/>
    <property type="match status" value="1"/>
</dbReference>
<evidence type="ECO:0000256" key="2">
    <source>
        <dbReference type="ARBA" id="ARBA00023015"/>
    </source>
</evidence>
<dbReference type="GO" id="GO:0046982">
    <property type="term" value="F:protein heterodimerization activity"/>
    <property type="evidence" value="ECO:0007669"/>
    <property type="project" value="UniProtKB-ARBA"/>
</dbReference>
<dbReference type="Proteomes" id="UP000504609">
    <property type="component" value="Unplaced"/>
</dbReference>
<dbReference type="CDD" id="cd14702">
    <property type="entry name" value="bZIP_plant_GBF1"/>
    <property type="match status" value="1"/>
</dbReference>
<dbReference type="GO" id="GO:0005634">
    <property type="term" value="C:nucleus"/>
    <property type="evidence" value="ECO:0007669"/>
    <property type="project" value="UniProtKB-SubCell"/>
</dbReference>
<accession>A0A6J1GK38</accession>
<keyword evidence="3" id="KW-0238">DNA-binding</keyword>
<dbReference type="Pfam" id="PF00170">
    <property type="entry name" value="bZIP_1"/>
    <property type="match status" value="1"/>
</dbReference>
<dbReference type="InterPro" id="IPR004827">
    <property type="entry name" value="bZIP"/>
</dbReference>
<evidence type="ECO:0000256" key="4">
    <source>
        <dbReference type="ARBA" id="ARBA00023163"/>
    </source>
</evidence>
<feature type="domain" description="BZIP" evidence="8">
    <location>
        <begin position="48"/>
        <end position="97"/>
    </location>
</feature>
<protein>
    <submittedName>
        <fullName evidence="10">Basic leucine zipper 4-like</fullName>
    </submittedName>
</protein>
<evidence type="ECO:0000313" key="9">
    <source>
        <dbReference type="Proteomes" id="UP000504609"/>
    </source>
</evidence>
<dbReference type="GO" id="GO:0000976">
    <property type="term" value="F:transcription cis-regulatory region binding"/>
    <property type="evidence" value="ECO:0007669"/>
    <property type="project" value="TreeGrafter"/>
</dbReference>
<sequence>MGEQHAGFQSEVPDNHAFTATEIQELLSLFLLNHATSDSQASNPTTTDPRKLRRMLSNRESARRSRWRKKRHLEDLNNEVNRLMTQNRDLKDRLARVLNRRHVVLRQNDWLWMESVGLRSRLSDLCRILTAMSSPSITLT</sequence>
<dbReference type="Gene3D" id="1.20.5.170">
    <property type="match status" value="1"/>
</dbReference>
<evidence type="ECO:0000256" key="3">
    <source>
        <dbReference type="ARBA" id="ARBA00023125"/>
    </source>
</evidence>
<proteinExistence type="predicted"/>
<evidence type="ECO:0000256" key="1">
    <source>
        <dbReference type="ARBA" id="ARBA00004123"/>
    </source>
</evidence>
<dbReference type="RefSeq" id="XP_022951865.1">
    <property type="nucleotide sequence ID" value="XM_023096097.1"/>
</dbReference>
<evidence type="ECO:0000256" key="5">
    <source>
        <dbReference type="ARBA" id="ARBA00023242"/>
    </source>
</evidence>
<dbReference type="PANTHER" id="PTHR45764:SF52">
    <property type="entry name" value="BASIC LEUCINE ZIPPER 4"/>
    <property type="match status" value="1"/>
</dbReference>
<dbReference type="GO" id="GO:0003700">
    <property type="term" value="F:DNA-binding transcription factor activity"/>
    <property type="evidence" value="ECO:0007669"/>
    <property type="project" value="InterPro"/>
</dbReference>
<organism evidence="9 10">
    <name type="scientific">Cucurbita moschata</name>
    <name type="common">Winter crookneck squash</name>
    <name type="synonym">Cucurbita pepo var. moschata</name>
    <dbReference type="NCBI Taxonomy" id="3662"/>
    <lineage>
        <taxon>Eukaryota</taxon>
        <taxon>Viridiplantae</taxon>
        <taxon>Streptophyta</taxon>
        <taxon>Embryophyta</taxon>
        <taxon>Tracheophyta</taxon>
        <taxon>Spermatophyta</taxon>
        <taxon>Magnoliopsida</taxon>
        <taxon>eudicotyledons</taxon>
        <taxon>Gunneridae</taxon>
        <taxon>Pentapetalae</taxon>
        <taxon>rosids</taxon>
        <taxon>fabids</taxon>
        <taxon>Cucurbitales</taxon>
        <taxon>Cucurbitaceae</taxon>
        <taxon>Cucurbiteae</taxon>
        <taxon>Cucurbita</taxon>
    </lineage>
</organism>
<keyword evidence="6" id="KW-0175">Coiled coil</keyword>
<dbReference type="InterPro" id="IPR046347">
    <property type="entry name" value="bZIP_sf"/>
</dbReference>
<reference evidence="10" key="1">
    <citation type="submission" date="2025-08" db="UniProtKB">
        <authorList>
            <consortium name="RefSeq"/>
        </authorList>
    </citation>
    <scope>IDENTIFICATION</scope>
    <source>
        <tissue evidence="10">Young leaves</tissue>
    </source>
</reference>
<keyword evidence="2" id="KW-0805">Transcription regulation</keyword>
<dbReference type="GO" id="GO:0045893">
    <property type="term" value="P:positive regulation of DNA-templated transcription"/>
    <property type="evidence" value="ECO:0007669"/>
    <property type="project" value="TreeGrafter"/>
</dbReference>
<dbReference type="SMART" id="SM00338">
    <property type="entry name" value="BRLZ"/>
    <property type="match status" value="1"/>
</dbReference>
<evidence type="ECO:0000313" key="10">
    <source>
        <dbReference type="RefSeq" id="XP_022951865.1"/>
    </source>
</evidence>